<accession>A0A1H9TUX3</accession>
<feature type="region of interest" description="Disordered" evidence="1">
    <location>
        <begin position="72"/>
        <end position="93"/>
    </location>
</feature>
<protein>
    <submittedName>
        <fullName evidence="2">Uncharacterized protein</fullName>
    </submittedName>
</protein>
<dbReference type="STRING" id="402600.SAMN05216188_11980"/>
<keyword evidence="3" id="KW-1185">Reference proteome</keyword>
<dbReference type="EMBL" id="FOFR01000019">
    <property type="protein sequence ID" value="SES00821.1"/>
    <property type="molecule type" value="Genomic_DNA"/>
</dbReference>
<dbReference type="AlphaFoldDB" id="A0A1H9TUX3"/>
<gene>
    <name evidence="2" type="ORF">SAMN05216188_11980</name>
</gene>
<name>A0A1H9TUX3_9PSEU</name>
<proteinExistence type="predicted"/>
<dbReference type="Proteomes" id="UP000199352">
    <property type="component" value="Unassembled WGS sequence"/>
</dbReference>
<evidence type="ECO:0000313" key="2">
    <source>
        <dbReference type="EMBL" id="SES00821.1"/>
    </source>
</evidence>
<reference evidence="3" key="1">
    <citation type="submission" date="2016-10" db="EMBL/GenBank/DDBJ databases">
        <authorList>
            <person name="Varghese N."/>
            <person name="Submissions S."/>
        </authorList>
    </citation>
    <scope>NUCLEOTIDE SEQUENCE [LARGE SCALE GENOMIC DNA]</scope>
    <source>
        <strain evidence="3">CGMCC 4.3525</strain>
    </source>
</reference>
<evidence type="ECO:0000313" key="3">
    <source>
        <dbReference type="Proteomes" id="UP000199352"/>
    </source>
</evidence>
<organism evidence="2 3">
    <name type="scientific">Lentzea xinjiangensis</name>
    <dbReference type="NCBI Taxonomy" id="402600"/>
    <lineage>
        <taxon>Bacteria</taxon>
        <taxon>Bacillati</taxon>
        <taxon>Actinomycetota</taxon>
        <taxon>Actinomycetes</taxon>
        <taxon>Pseudonocardiales</taxon>
        <taxon>Pseudonocardiaceae</taxon>
        <taxon>Lentzea</taxon>
    </lineage>
</organism>
<sequence length="264" mass="28726">MVPPSRPPSLPWSPSCAEATAGIASASPSVSTGTAARAALVVNAVIVRSFLKGSKRSALAGGIRRPLPCGLPSPRSNLMIPTPRRDDAPTSPHRVICRQRESEARRCWLTSLDARDLPTSRLLRTERSGTAGAQSWLSGFFEAGVCRPHPIRHAPPDLVSFGPDDDPDLLNRSEASSTARWDSRWTRMWPHRVVVDRMTCMLRDDGETVAGWWRSRCIADSRSHGALPERPWPRSRRTVVSVSAPHPGVGESVVAGDRCGGSFE</sequence>
<evidence type="ECO:0000256" key="1">
    <source>
        <dbReference type="SAM" id="MobiDB-lite"/>
    </source>
</evidence>